<proteinExistence type="predicted"/>
<dbReference type="Proteomes" id="UP000790347">
    <property type="component" value="Unassembled WGS sequence"/>
</dbReference>
<name>A0A922I991_DERFA</name>
<evidence type="ECO:0000313" key="1">
    <source>
        <dbReference type="EMBL" id="KAH9522329.1"/>
    </source>
</evidence>
<evidence type="ECO:0000313" key="2">
    <source>
        <dbReference type="Proteomes" id="UP000790347"/>
    </source>
</evidence>
<comment type="caution">
    <text evidence="1">The sequence shown here is derived from an EMBL/GenBank/DDBJ whole genome shotgun (WGS) entry which is preliminary data.</text>
</comment>
<dbReference type="AlphaFoldDB" id="A0A922I991"/>
<keyword evidence="2" id="KW-1185">Reference proteome</keyword>
<protein>
    <submittedName>
        <fullName evidence="1">Uncharacterized protein</fullName>
    </submittedName>
</protein>
<sequence length="174" mass="20392">MVILLTSRLETIESTNSRSNNNGNNIVKNNHENFALNQVVKYNGSNIKIWLSTVKSAFRSCGYSKFLESEILPNDPQYNSYENCLGTIRLMFESNKLEIIQRQLSNGNQVRVKFTKGNIFKNQLLIGFWFNNDITNFFRFNCFTTSCFKLNFLKFRINKIFIINCESFKSLYRT</sequence>
<reference evidence="1" key="2">
    <citation type="journal article" date="2022" name="Res Sq">
        <title>Comparative Genomics Reveals Insights into the Divergent Evolution of Astigmatic Mites and Household Pest Adaptations.</title>
        <authorList>
            <person name="Xiong Q."/>
            <person name="Wan A.T.-Y."/>
            <person name="Liu X.-Y."/>
            <person name="Fung C.S.-H."/>
            <person name="Xiao X."/>
            <person name="Malainual N."/>
            <person name="Hou J."/>
            <person name="Wang L."/>
            <person name="Wang M."/>
            <person name="Yang K."/>
            <person name="Cui Y."/>
            <person name="Leung E."/>
            <person name="Nong W."/>
            <person name="Shin S.-K."/>
            <person name="Au S."/>
            <person name="Jeong K.Y."/>
            <person name="Chew F.T."/>
            <person name="Hui J."/>
            <person name="Leung T.F."/>
            <person name="Tungtrongchitr A."/>
            <person name="Zhong N."/>
            <person name="Liu Z."/>
            <person name="Tsui S."/>
        </authorList>
    </citation>
    <scope>NUCLEOTIDE SEQUENCE</scope>
    <source>
        <strain evidence="1">Derf</strain>
        <tissue evidence="1">Whole organism</tissue>
    </source>
</reference>
<accession>A0A922I991</accession>
<gene>
    <name evidence="1" type="ORF">DERF_005912</name>
</gene>
<dbReference type="EMBL" id="ASGP02000002">
    <property type="protein sequence ID" value="KAH9522329.1"/>
    <property type="molecule type" value="Genomic_DNA"/>
</dbReference>
<reference evidence="1" key="1">
    <citation type="submission" date="2013-05" db="EMBL/GenBank/DDBJ databases">
        <authorList>
            <person name="Yim A.K.Y."/>
            <person name="Chan T.F."/>
            <person name="Ji K.M."/>
            <person name="Liu X.Y."/>
            <person name="Zhou J.W."/>
            <person name="Li R.Q."/>
            <person name="Yang K.Y."/>
            <person name="Li J."/>
            <person name="Li M."/>
            <person name="Law P.T.W."/>
            <person name="Wu Y.L."/>
            <person name="Cai Z.L."/>
            <person name="Qin H."/>
            <person name="Bao Y."/>
            <person name="Leung R.K.K."/>
            <person name="Ng P.K.S."/>
            <person name="Zou J."/>
            <person name="Zhong X.J."/>
            <person name="Ran P.X."/>
            <person name="Zhong N.S."/>
            <person name="Liu Z.G."/>
            <person name="Tsui S.K.W."/>
        </authorList>
    </citation>
    <scope>NUCLEOTIDE SEQUENCE</scope>
    <source>
        <strain evidence="1">Derf</strain>
        <tissue evidence="1">Whole organism</tissue>
    </source>
</reference>
<organism evidence="1 2">
    <name type="scientific">Dermatophagoides farinae</name>
    <name type="common">American house dust mite</name>
    <dbReference type="NCBI Taxonomy" id="6954"/>
    <lineage>
        <taxon>Eukaryota</taxon>
        <taxon>Metazoa</taxon>
        <taxon>Ecdysozoa</taxon>
        <taxon>Arthropoda</taxon>
        <taxon>Chelicerata</taxon>
        <taxon>Arachnida</taxon>
        <taxon>Acari</taxon>
        <taxon>Acariformes</taxon>
        <taxon>Sarcoptiformes</taxon>
        <taxon>Astigmata</taxon>
        <taxon>Psoroptidia</taxon>
        <taxon>Analgoidea</taxon>
        <taxon>Pyroglyphidae</taxon>
        <taxon>Dermatophagoidinae</taxon>
        <taxon>Dermatophagoides</taxon>
    </lineage>
</organism>